<proteinExistence type="predicted"/>
<dbReference type="AlphaFoldDB" id="A0A9R0ITR8"/>
<evidence type="ECO:0000313" key="1">
    <source>
        <dbReference type="Proteomes" id="UP000813463"/>
    </source>
</evidence>
<reference evidence="2" key="2">
    <citation type="submission" date="2025-08" db="UniProtKB">
        <authorList>
            <consortium name="RefSeq"/>
        </authorList>
    </citation>
    <scope>IDENTIFICATION</scope>
    <source>
        <tissue evidence="2">Leaf</tissue>
    </source>
</reference>
<dbReference type="OrthoDB" id="1699318at2759"/>
<dbReference type="GeneID" id="110794730"/>
<gene>
    <name evidence="2" type="primary">LOC110794730</name>
</gene>
<sequence>MAGSDDSEYPHPTLVNAYHPALNATNVNALIPLTLDVDNVQYSPWATLFRNTAKVYMVLNHIDPKVTKPKDMDDDLWDRLDAIVLQWLYGTILKDLLLKVLDDNTSAMDIWNRLCKIFQDNKGTRVVLLEN</sequence>
<keyword evidence="1" id="KW-1185">Reference proteome</keyword>
<dbReference type="KEGG" id="soe:110794730"/>
<accession>A0A9R0ITR8</accession>
<reference evidence="1" key="1">
    <citation type="journal article" date="2021" name="Nat. Commun.">
        <title>Genomic analyses provide insights into spinach domestication and the genetic basis of agronomic traits.</title>
        <authorList>
            <person name="Cai X."/>
            <person name="Sun X."/>
            <person name="Xu C."/>
            <person name="Sun H."/>
            <person name="Wang X."/>
            <person name="Ge C."/>
            <person name="Zhang Z."/>
            <person name="Wang Q."/>
            <person name="Fei Z."/>
            <person name="Jiao C."/>
            <person name="Wang Q."/>
        </authorList>
    </citation>
    <scope>NUCLEOTIDE SEQUENCE [LARGE SCALE GENOMIC DNA]</scope>
    <source>
        <strain evidence="1">cv. Varoflay</strain>
    </source>
</reference>
<evidence type="ECO:0000313" key="2">
    <source>
        <dbReference type="RefSeq" id="XP_021855382.1"/>
    </source>
</evidence>
<dbReference type="PANTHER" id="PTHR47481:SF38">
    <property type="entry name" value="POU DOMAIN, CLASS 4, TRANSCRIPTION FACTOR 1-LIKE"/>
    <property type="match status" value="1"/>
</dbReference>
<name>A0A9R0ITR8_SPIOL</name>
<evidence type="ECO:0008006" key="3">
    <source>
        <dbReference type="Google" id="ProtNLM"/>
    </source>
</evidence>
<dbReference type="Proteomes" id="UP000813463">
    <property type="component" value="Chromosome 4"/>
</dbReference>
<organism evidence="1 2">
    <name type="scientific">Spinacia oleracea</name>
    <name type="common">Spinach</name>
    <dbReference type="NCBI Taxonomy" id="3562"/>
    <lineage>
        <taxon>Eukaryota</taxon>
        <taxon>Viridiplantae</taxon>
        <taxon>Streptophyta</taxon>
        <taxon>Embryophyta</taxon>
        <taxon>Tracheophyta</taxon>
        <taxon>Spermatophyta</taxon>
        <taxon>Magnoliopsida</taxon>
        <taxon>eudicotyledons</taxon>
        <taxon>Gunneridae</taxon>
        <taxon>Pentapetalae</taxon>
        <taxon>Caryophyllales</taxon>
        <taxon>Chenopodiaceae</taxon>
        <taxon>Chenopodioideae</taxon>
        <taxon>Anserineae</taxon>
        <taxon>Spinacia</taxon>
    </lineage>
</organism>
<dbReference type="RefSeq" id="XP_021855382.1">
    <property type="nucleotide sequence ID" value="XM_021999690.1"/>
</dbReference>
<protein>
    <recommendedName>
        <fullName evidence="3">Retrotransposon Copia-like N-terminal domain-containing protein</fullName>
    </recommendedName>
</protein>
<dbReference type="PANTHER" id="PTHR47481">
    <property type="match status" value="1"/>
</dbReference>